<proteinExistence type="predicted"/>
<dbReference type="AlphaFoldDB" id="A0A0L6V7N0"/>
<organism evidence="3 4">
    <name type="scientific">Puccinia sorghi</name>
    <dbReference type="NCBI Taxonomy" id="27349"/>
    <lineage>
        <taxon>Eukaryota</taxon>
        <taxon>Fungi</taxon>
        <taxon>Dikarya</taxon>
        <taxon>Basidiomycota</taxon>
        <taxon>Pucciniomycotina</taxon>
        <taxon>Pucciniomycetes</taxon>
        <taxon>Pucciniales</taxon>
        <taxon>Pucciniaceae</taxon>
        <taxon>Puccinia</taxon>
    </lineage>
</organism>
<accession>A0A0L6V7N0</accession>
<dbReference type="EMBL" id="LAVV01007382">
    <property type="protein sequence ID" value="KNZ56125.1"/>
    <property type="molecule type" value="Genomic_DNA"/>
</dbReference>
<evidence type="ECO:0000256" key="1">
    <source>
        <dbReference type="SAM" id="Phobius"/>
    </source>
</evidence>
<evidence type="ECO:0000313" key="3">
    <source>
        <dbReference type="EMBL" id="KNZ56125.1"/>
    </source>
</evidence>
<feature type="chain" id="PRO_5005567858" evidence="2">
    <location>
        <begin position="23"/>
        <end position="337"/>
    </location>
</feature>
<comment type="caution">
    <text evidence="3">The sequence shown here is derived from an EMBL/GenBank/DDBJ whole genome shotgun (WGS) entry which is preliminary data.</text>
</comment>
<protein>
    <submittedName>
        <fullName evidence="3">Putative signal peptide protein</fullName>
    </submittedName>
</protein>
<reference evidence="3 4" key="1">
    <citation type="submission" date="2015-08" db="EMBL/GenBank/DDBJ databases">
        <title>Next Generation Sequencing and Analysis of the Genome of Puccinia sorghi L Schw, the Causal Agent of Maize Common Rust.</title>
        <authorList>
            <person name="Rochi L."/>
            <person name="Burguener G."/>
            <person name="Darino M."/>
            <person name="Turjanski A."/>
            <person name="Kreff E."/>
            <person name="Dieguez M.J."/>
            <person name="Sacco F."/>
        </authorList>
    </citation>
    <scope>NUCLEOTIDE SEQUENCE [LARGE SCALE GENOMIC DNA]</scope>
    <source>
        <strain evidence="3 4">RO10H11247</strain>
    </source>
</reference>
<sequence length="337" mass="39267">MSFCVLVLANCIIMFNIARIYALTCRNSQEASVVSPTFIQDLLNQTLMHSDFAYCLHMKKGGVLMICQLQVVEGFFLQCMNVVYTELVEFPINILCQPSSLSKGLKMELDEIIELRRDKRKKRITFQIRMNFSMPLDRLLTIYLKFMFILFSKTTKWHAGVWIPRLPMIVIKSYITVYVGFVYNEVAVDGLFIFLICYLFEFKIERIHRSRVRRFWIGMVFLSGLWIVITILFCRINQVFKPQILTLKPLIRIVIAPRPYDCTLEVPVYFSCQLQLVHSPFLCSALFTRKKEKHKSLIYKPLLTLQMVPKKLSGFCGVERVREKLVLSGGLPVTQIS</sequence>
<gene>
    <name evidence="3" type="ORF">VP01_2491g2</name>
</gene>
<evidence type="ECO:0000313" key="4">
    <source>
        <dbReference type="Proteomes" id="UP000037035"/>
    </source>
</evidence>
<dbReference type="Proteomes" id="UP000037035">
    <property type="component" value="Unassembled WGS sequence"/>
</dbReference>
<keyword evidence="1" id="KW-0812">Transmembrane</keyword>
<name>A0A0L6V7N0_9BASI</name>
<feature type="transmembrane region" description="Helical" evidence="1">
    <location>
        <begin position="212"/>
        <end position="233"/>
    </location>
</feature>
<dbReference type="VEuPathDB" id="FungiDB:VP01_2491g2"/>
<feature type="signal peptide" evidence="2">
    <location>
        <begin position="1"/>
        <end position="22"/>
    </location>
</feature>
<keyword evidence="1" id="KW-0472">Membrane</keyword>
<evidence type="ECO:0000256" key="2">
    <source>
        <dbReference type="SAM" id="SignalP"/>
    </source>
</evidence>
<feature type="transmembrane region" description="Helical" evidence="1">
    <location>
        <begin position="175"/>
        <end position="200"/>
    </location>
</feature>
<keyword evidence="4" id="KW-1185">Reference proteome</keyword>
<keyword evidence="1" id="KW-1133">Transmembrane helix</keyword>
<keyword evidence="2" id="KW-0732">Signal</keyword>